<protein>
    <recommendedName>
        <fullName evidence="7">Cellulase</fullName>
    </recommendedName>
</protein>
<evidence type="ECO:0000256" key="1">
    <source>
        <dbReference type="ARBA" id="ARBA00009209"/>
    </source>
</evidence>
<keyword evidence="3" id="KW-0326">Glycosidase</keyword>
<dbReference type="KEGG" id="kme:H0A61_01788"/>
<evidence type="ECO:0000313" key="5">
    <source>
        <dbReference type="EMBL" id="QSQ09425.1"/>
    </source>
</evidence>
<dbReference type="PROSITE" id="PS51257">
    <property type="entry name" value="PROKAR_LIPOPROTEIN"/>
    <property type="match status" value="1"/>
</dbReference>
<dbReference type="Pfam" id="PF01270">
    <property type="entry name" value="Glyco_hydro_8"/>
    <property type="match status" value="1"/>
</dbReference>
<feature type="chain" id="PRO_5039730331" description="Cellulase" evidence="4">
    <location>
        <begin position="23"/>
        <end position="387"/>
    </location>
</feature>
<dbReference type="InterPro" id="IPR002037">
    <property type="entry name" value="Glyco_hydro_8"/>
</dbReference>
<reference evidence="5" key="1">
    <citation type="submission" date="2020-07" db="EMBL/GenBank/DDBJ databases">
        <title>Koleobacter methoxysyntrophicus gen. nov., sp. nov., a novel anaerobic bacterium isolated from deep subsurface oil field and proposal of Koleobacterales ord. nov. in the phylum Firmicutes.</title>
        <authorList>
            <person name="Sakamoto S."/>
            <person name="Tamaki H."/>
        </authorList>
    </citation>
    <scope>NUCLEOTIDE SEQUENCE</scope>
    <source>
        <strain evidence="5">NRmbB1</strain>
    </source>
</reference>
<proteinExistence type="inferred from homology"/>
<dbReference type="InterPro" id="IPR008928">
    <property type="entry name" value="6-hairpin_glycosidase_sf"/>
</dbReference>
<dbReference type="Gene3D" id="1.50.10.10">
    <property type="match status" value="1"/>
</dbReference>
<dbReference type="GO" id="GO:0004553">
    <property type="term" value="F:hydrolase activity, hydrolyzing O-glycosyl compounds"/>
    <property type="evidence" value="ECO:0007669"/>
    <property type="project" value="InterPro"/>
</dbReference>
<dbReference type="Proteomes" id="UP000662904">
    <property type="component" value="Chromosome"/>
</dbReference>
<keyword evidence="4" id="KW-0732">Signal</keyword>
<dbReference type="EMBL" id="CP059066">
    <property type="protein sequence ID" value="QSQ09425.1"/>
    <property type="molecule type" value="Genomic_DNA"/>
</dbReference>
<dbReference type="RefSeq" id="WP_206706782.1">
    <property type="nucleotide sequence ID" value="NZ_CP059066.1"/>
</dbReference>
<sequence length="387" mass="44334">MKKIKNLTLLIMLITVFTITSCTPEKTEMEGSVPLHEGKTAETKRLLYREELLLGFVMREMMSPYGGIYTNYDKDGVFEYGVRGWEVLSESVGLMMYYAVIRENKEVFDAQYRFLTERMMTKEGFIPWKVNEDGTPTSSSSAAIDDIRIAYSLIKAHQLWKDSRYLQTAKKIAYNLVKYGVYKNYLVDFYDWEFGTKGSSVKLSCIDIVGLKALASYQPGLLRVADTGLDLLRKSLYSPQYPFRRILYDIEKKTFKNESAVNMIDTLYVSIHLSEAGIKQRKMLDWMRKEIGERGKIYGRYHPSKGEPAVNFESAAVYALGVQLSIKEGDRELADILMERLLTLQDTRENAPTYGGFVDPFEGDGHSFDNLQALIAMALLHNREGKR</sequence>
<keyword evidence="2" id="KW-0378">Hydrolase</keyword>
<dbReference type="SUPFAM" id="SSF48208">
    <property type="entry name" value="Six-hairpin glycosidases"/>
    <property type="match status" value="1"/>
</dbReference>
<evidence type="ECO:0008006" key="7">
    <source>
        <dbReference type="Google" id="ProtNLM"/>
    </source>
</evidence>
<evidence type="ECO:0000256" key="4">
    <source>
        <dbReference type="SAM" id="SignalP"/>
    </source>
</evidence>
<evidence type="ECO:0000313" key="6">
    <source>
        <dbReference type="Proteomes" id="UP000662904"/>
    </source>
</evidence>
<accession>A0A8A0RLZ2</accession>
<evidence type="ECO:0000256" key="3">
    <source>
        <dbReference type="ARBA" id="ARBA00023295"/>
    </source>
</evidence>
<comment type="similarity">
    <text evidence="1">Belongs to the glycosyl hydrolase 8 (cellulase D) family.</text>
</comment>
<feature type="signal peptide" evidence="4">
    <location>
        <begin position="1"/>
        <end position="22"/>
    </location>
</feature>
<dbReference type="GO" id="GO:0005975">
    <property type="term" value="P:carbohydrate metabolic process"/>
    <property type="evidence" value="ECO:0007669"/>
    <property type="project" value="InterPro"/>
</dbReference>
<name>A0A8A0RLZ2_9FIRM</name>
<gene>
    <name evidence="5" type="ORF">H0A61_01788</name>
</gene>
<evidence type="ECO:0000256" key="2">
    <source>
        <dbReference type="ARBA" id="ARBA00022801"/>
    </source>
</evidence>
<organism evidence="5 6">
    <name type="scientific">Koleobacter methoxysyntrophicus</name>
    <dbReference type="NCBI Taxonomy" id="2751313"/>
    <lineage>
        <taxon>Bacteria</taxon>
        <taxon>Bacillati</taxon>
        <taxon>Bacillota</taxon>
        <taxon>Clostridia</taxon>
        <taxon>Koleobacterales</taxon>
        <taxon>Koleobacteraceae</taxon>
        <taxon>Koleobacter</taxon>
    </lineage>
</organism>
<keyword evidence="6" id="KW-1185">Reference proteome</keyword>
<dbReference type="InterPro" id="IPR012341">
    <property type="entry name" value="6hp_glycosidase-like_sf"/>
</dbReference>
<dbReference type="AlphaFoldDB" id="A0A8A0RLZ2"/>